<dbReference type="GO" id="GO:0016779">
    <property type="term" value="F:nucleotidyltransferase activity"/>
    <property type="evidence" value="ECO:0007669"/>
    <property type="project" value="UniProtKB-KW"/>
</dbReference>
<reference evidence="11" key="1">
    <citation type="journal article" date="2019" name="Int. J. Syst. Evol. Microbiol.">
        <title>The Global Catalogue of Microorganisms (GCM) 10K type strain sequencing project: providing services to taxonomists for standard genome sequencing and annotation.</title>
        <authorList>
            <consortium name="The Broad Institute Genomics Platform"/>
            <consortium name="The Broad Institute Genome Sequencing Center for Infectious Disease"/>
            <person name="Wu L."/>
            <person name="Ma J."/>
        </authorList>
    </citation>
    <scope>NUCLEOTIDE SEQUENCE [LARGE SCALE GENOMIC DNA]</scope>
    <source>
        <strain evidence="11">KCTC 33575</strain>
    </source>
</reference>
<dbReference type="HAMAP" id="MF_00316">
    <property type="entry name" value="MobA"/>
    <property type="match status" value="1"/>
</dbReference>
<evidence type="ECO:0000256" key="4">
    <source>
        <dbReference type="ARBA" id="ARBA00022741"/>
    </source>
</evidence>
<comment type="similarity">
    <text evidence="8">Belongs to the MobA family.</text>
</comment>
<evidence type="ECO:0000256" key="3">
    <source>
        <dbReference type="ARBA" id="ARBA00022723"/>
    </source>
</evidence>
<proteinExistence type="inferred from homology"/>
<dbReference type="PANTHER" id="PTHR19136">
    <property type="entry name" value="MOLYBDENUM COFACTOR GUANYLYLTRANSFERASE"/>
    <property type="match status" value="1"/>
</dbReference>
<dbReference type="InterPro" id="IPR013482">
    <property type="entry name" value="Molybde_CF_guanTrfase"/>
</dbReference>
<accession>A0ABW5WV60</accession>
<comment type="catalytic activity">
    <reaction evidence="8">
        <text>Mo-molybdopterin + GTP + H(+) = Mo-molybdopterin guanine dinucleotide + diphosphate</text>
        <dbReference type="Rhea" id="RHEA:34243"/>
        <dbReference type="ChEBI" id="CHEBI:15378"/>
        <dbReference type="ChEBI" id="CHEBI:33019"/>
        <dbReference type="ChEBI" id="CHEBI:37565"/>
        <dbReference type="ChEBI" id="CHEBI:71302"/>
        <dbReference type="ChEBI" id="CHEBI:71310"/>
        <dbReference type="EC" id="2.7.7.77"/>
    </reaction>
</comment>
<keyword evidence="1 8" id="KW-0963">Cytoplasm</keyword>
<keyword evidence="6 8" id="KW-0342">GTP-binding</keyword>
<comment type="caution">
    <text evidence="10">The sequence shown here is derived from an EMBL/GenBank/DDBJ whole genome shotgun (WGS) entry which is preliminary data.</text>
</comment>
<keyword evidence="4 8" id="KW-0547">Nucleotide-binding</keyword>
<comment type="subcellular location">
    <subcellularLocation>
        <location evidence="8">Cytoplasm</location>
    </subcellularLocation>
</comment>
<organism evidence="10 11">
    <name type="scientific">Corticicoccus populi</name>
    <dbReference type="NCBI Taxonomy" id="1812821"/>
    <lineage>
        <taxon>Bacteria</taxon>
        <taxon>Bacillati</taxon>
        <taxon>Bacillota</taxon>
        <taxon>Bacilli</taxon>
        <taxon>Bacillales</taxon>
        <taxon>Staphylococcaceae</taxon>
        <taxon>Corticicoccus</taxon>
    </lineage>
</organism>
<evidence type="ECO:0000256" key="1">
    <source>
        <dbReference type="ARBA" id="ARBA00022490"/>
    </source>
</evidence>
<keyword evidence="7 8" id="KW-0501">Molybdenum cofactor biosynthesis</keyword>
<feature type="binding site" evidence="8">
    <location>
        <position position="95"/>
    </location>
    <ligand>
        <name>GTP</name>
        <dbReference type="ChEBI" id="CHEBI:37565"/>
    </ligand>
</feature>
<dbReference type="Pfam" id="PF12804">
    <property type="entry name" value="NTP_transf_3"/>
    <property type="match status" value="1"/>
</dbReference>
<keyword evidence="5 8" id="KW-0460">Magnesium</keyword>
<keyword evidence="3 8" id="KW-0479">Metal-binding</keyword>
<evidence type="ECO:0000256" key="7">
    <source>
        <dbReference type="ARBA" id="ARBA00023150"/>
    </source>
</evidence>
<evidence type="ECO:0000313" key="10">
    <source>
        <dbReference type="EMBL" id="MFD2830295.1"/>
    </source>
</evidence>
<feature type="binding site" evidence="8">
    <location>
        <position position="95"/>
    </location>
    <ligand>
        <name>Mg(2+)</name>
        <dbReference type="ChEBI" id="CHEBI:18420"/>
    </ligand>
</feature>
<evidence type="ECO:0000313" key="11">
    <source>
        <dbReference type="Proteomes" id="UP001597519"/>
    </source>
</evidence>
<evidence type="ECO:0000256" key="6">
    <source>
        <dbReference type="ARBA" id="ARBA00023134"/>
    </source>
</evidence>
<dbReference type="EMBL" id="JBHUOQ010000001">
    <property type="protein sequence ID" value="MFD2830295.1"/>
    <property type="molecule type" value="Genomic_DNA"/>
</dbReference>
<dbReference type="SUPFAM" id="SSF53448">
    <property type="entry name" value="Nucleotide-diphospho-sugar transferases"/>
    <property type="match status" value="1"/>
</dbReference>
<dbReference type="Proteomes" id="UP001597519">
    <property type="component" value="Unassembled WGS sequence"/>
</dbReference>
<dbReference type="EC" id="2.7.7.77" evidence="8"/>
<feature type="binding site" evidence="8">
    <location>
        <position position="66"/>
    </location>
    <ligand>
        <name>GTP</name>
        <dbReference type="ChEBI" id="CHEBI:37565"/>
    </ligand>
</feature>
<keyword evidence="10" id="KW-0548">Nucleotidyltransferase</keyword>
<keyword evidence="11" id="KW-1185">Reference proteome</keyword>
<comment type="domain">
    <text evidence="8">The N-terminal domain determines nucleotide recognition and specific binding, while the C-terminal domain determines the specific binding to the target protein.</text>
</comment>
<dbReference type="RefSeq" id="WP_377773087.1">
    <property type="nucleotide sequence ID" value="NZ_JBHUOQ010000001.1"/>
</dbReference>
<evidence type="ECO:0000256" key="2">
    <source>
        <dbReference type="ARBA" id="ARBA00022679"/>
    </source>
</evidence>
<dbReference type="InterPro" id="IPR029044">
    <property type="entry name" value="Nucleotide-diphossugar_trans"/>
</dbReference>
<feature type="binding site" evidence="8">
    <location>
        <position position="20"/>
    </location>
    <ligand>
        <name>GTP</name>
        <dbReference type="ChEBI" id="CHEBI:37565"/>
    </ligand>
</feature>
<gene>
    <name evidence="8" type="primary">mobA</name>
    <name evidence="10" type="ORF">ACFSX4_07400</name>
</gene>
<feature type="domain" description="MobA-like NTP transferase" evidence="9">
    <location>
        <begin position="5"/>
        <end position="150"/>
    </location>
</feature>
<sequence length="191" mass="21552">MKTIGVIMAGGESTRFGEDKSLYKVDNKVMYTHVSEMLDSTGVCDDIVVSTNERLKDAFHLKTVVDAFENCGPVGGLYSVSRSYPKDRLIVVSCDTPFVTKEWIHILLEQAEKTPDRIIISAEDRRQHPLVGVYQGRDLTDRLKQQIDAGRLSMRALFDNMNVTEVNIGKYQLKTDIFRNINYKSDIDGGV</sequence>
<name>A0ABW5WV60_9STAP</name>
<protein>
    <recommendedName>
        <fullName evidence="8">Probable molybdenum cofactor guanylyltransferase</fullName>
        <shortName evidence="8">MoCo guanylyltransferase</shortName>
        <ecNumber evidence="8">2.7.7.77</ecNumber>
    </recommendedName>
    <alternativeName>
        <fullName evidence="8">GTP:molybdopterin guanylyltransferase</fullName>
    </alternativeName>
    <alternativeName>
        <fullName evidence="8">Mo-MPT guanylyltransferase</fullName>
    </alternativeName>
    <alternativeName>
        <fullName evidence="8">Molybdopterin guanylyltransferase</fullName>
    </alternativeName>
    <alternativeName>
        <fullName evidence="8">Molybdopterin-guanine dinucleotide synthase</fullName>
        <shortName evidence="8">MGD synthase</shortName>
    </alternativeName>
</protein>
<comment type="function">
    <text evidence="8">Transfers a GMP moiety from GTP to Mo-molybdopterin (Mo-MPT) cofactor (Moco or molybdenum cofactor) to form Mo-molybdopterin guanine dinucleotide (Mo-MGD) cofactor.</text>
</comment>
<comment type="caution">
    <text evidence="8">Lacks conserved residue(s) required for the propagation of feature annotation.</text>
</comment>
<dbReference type="CDD" id="cd02503">
    <property type="entry name" value="MobA"/>
    <property type="match status" value="1"/>
</dbReference>
<dbReference type="Gene3D" id="3.90.550.10">
    <property type="entry name" value="Spore Coat Polysaccharide Biosynthesis Protein SpsA, Chain A"/>
    <property type="match status" value="1"/>
</dbReference>
<evidence type="ECO:0000256" key="8">
    <source>
        <dbReference type="HAMAP-Rule" id="MF_00316"/>
    </source>
</evidence>
<keyword evidence="2 8" id="KW-0808">Transferase</keyword>
<dbReference type="PANTHER" id="PTHR19136:SF81">
    <property type="entry name" value="MOLYBDENUM COFACTOR GUANYLYLTRANSFERASE"/>
    <property type="match status" value="1"/>
</dbReference>
<evidence type="ECO:0000256" key="5">
    <source>
        <dbReference type="ARBA" id="ARBA00022842"/>
    </source>
</evidence>
<evidence type="ECO:0000259" key="9">
    <source>
        <dbReference type="Pfam" id="PF12804"/>
    </source>
</evidence>
<comment type="cofactor">
    <cofactor evidence="8">
        <name>Mg(2+)</name>
        <dbReference type="ChEBI" id="CHEBI:18420"/>
    </cofactor>
</comment>
<dbReference type="InterPro" id="IPR025877">
    <property type="entry name" value="MobA-like_NTP_Trfase"/>
</dbReference>